<dbReference type="AlphaFoldDB" id="E6U671"/>
<dbReference type="Gene3D" id="1.20.120.1760">
    <property type="match status" value="1"/>
</dbReference>
<gene>
    <name evidence="4" type="ordered locus">Ethha_1298</name>
</gene>
<feature type="transmembrane region" description="Helical" evidence="3">
    <location>
        <begin position="160"/>
        <end position="188"/>
    </location>
</feature>
<comment type="similarity">
    <text evidence="2">Belongs to the CDP-alcohol phosphatidyltransferase class-I family.</text>
</comment>
<dbReference type="GO" id="GO:0016780">
    <property type="term" value="F:phosphotransferase activity, for other substituted phosphate groups"/>
    <property type="evidence" value="ECO:0007669"/>
    <property type="project" value="InterPro"/>
</dbReference>
<dbReference type="GO" id="GO:0016020">
    <property type="term" value="C:membrane"/>
    <property type="evidence" value="ECO:0007669"/>
    <property type="project" value="InterPro"/>
</dbReference>
<feature type="transmembrane region" description="Helical" evidence="3">
    <location>
        <begin position="128"/>
        <end position="148"/>
    </location>
</feature>
<dbReference type="InterPro" id="IPR048254">
    <property type="entry name" value="CDP_ALCOHOL_P_TRANSF_CS"/>
</dbReference>
<keyword evidence="1 2" id="KW-0808">Transferase</keyword>
<evidence type="ECO:0000256" key="2">
    <source>
        <dbReference type="RuleBase" id="RU003750"/>
    </source>
</evidence>
<evidence type="ECO:0000313" key="4">
    <source>
        <dbReference type="EMBL" id="ADU26838.1"/>
    </source>
</evidence>
<name>E6U671_ETHHY</name>
<proteinExistence type="inferred from homology"/>
<dbReference type="eggNOG" id="COG0558">
    <property type="taxonomic scope" value="Bacteria"/>
</dbReference>
<dbReference type="PROSITE" id="PS00379">
    <property type="entry name" value="CDP_ALCOHOL_P_TRANSF"/>
    <property type="match status" value="1"/>
</dbReference>
<keyword evidence="5" id="KW-1185">Reference proteome</keyword>
<dbReference type="InterPro" id="IPR000462">
    <property type="entry name" value="CDP-OH_P_trans"/>
</dbReference>
<evidence type="ECO:0000256" key="1">
    <source>
        <dbReference type="ARBA" id="ARBA00022679"/>
    </source>
</evidence>
<dbReference type="KEGG" id="eha:Ethha_1298"/>
<reference evidence="4 5" key="1">
    <citation type="submission" date="2010-12" db="EMBL/GenBank/DDBJ databases">
        <title>Complete sequence of Ethanoligenens harbinense YUAN-3.</title>
        <authorList>
            <person name="Lucas S."/>
            <person name="Copeland A."/>
            <person name="Lapidus A."/>
            <person name="Cheng J.-F."/>
            <person name="Bruce D."/>
            <person name="Goodwin L."/>
            <person name="Pitluck S."/>
            <person name="Chertkov O."/>
            <person name="Misra M."/>
            <person name="Detter J.C."/>
            <person name="Han C."/>
            <person name="Tapia R."/>
            <person name="Land M."/>
            <person name="Hauser L."/>
            <person name="Jeffries C."/>
            <person name="Kyrpides N."/>
            <person name="Ivanova N."/>
            <person name="Mikhailova N."/>
            <person name="Wang A."/>
            <person name="Mouttaki H."/>
            <person name="He Z."/>
            <person name="Zhou J."/>
            <person name="Hemme C.L."/>
            <person name="Woyke T."/>
        </authorList>
    </citation>
    <scope>NUCLEOTIDE SEQUENCE [LARGE SCALE GENOMIC DNA]</scope>
    <source>
        <strain evidence="5">DSM 18485 / JCM 12961 / CGMCC 1.5033 / YUAN-3</strain>
    </source>
</reference>
<protein>
    <submittedName>
        <fullName evidence="4">CDP-alcohol phosphatidyltransferase</fullName>
    </submittedName>
</protein>
<dbReference type="Proteomes" id="UP000001551">
    <property type="component" value="Chromosome"/>
</dbReference>
<evidence type="ECO:0000256" key="3">
    <source>
        <dbReference type="SAM" id="Phobius"/>
    </source>
</evidence>
<dbReference type="HOGENOM" id="CLU_110585_0_0_9"/>
<keyword evidence="3" id="KW-1133">Transmembrane helix</keyword>
<dbReference type="GO" id="GO:0008654">
    <property type="term" value="P:phospholipid biosynthetic process"/>
    <property type="evidence" value="ECO:0007669"/>
    <property type="project" value="InterPro"/>
</dbReference>
<feature type="transmembrane region" description="Helical" evidence="3">
    <location>
        <begin position="97"/>
        <end position="116"/>
    </location>
</feature>
<organism evidence="4 5">
    <name type="scientific">Ethanoligenens harbinense (strain DSM 18485 / JCM 12961 / CGMCC 1.5033 / YUAN-3)</name>
    <dbReference type="NCBI Taxonomy" id="663278"/>
    <lineage>
        <taxon>Bacteria</taxon>
        <taxon>Bacillati</taxon>
        <taxon>Bacillota</taxon>
        <taxon>Clostridia</taxon>
        <taxon>Eubacteriales</taxon>
        <taxon>Oscillospiraceae</taxon>
        <taxon>Ethanoligenens</taxon>
    </lineage>
</organism>
<dbReference type="STRING" id="663278.Ethha_1298"/>
<dbReference type="EMBL" id="CP002400">
    <property type="protein sequence ID" value="ADU26838.1"/>
    <property type="molecule type" value="Genomic_DNA"/>
</dbReference>
<dbReference type="Pfam" id="PF01066">
    <property type="entry name" value="CDP-OH_P_transf"/>
    <property type="match status" value="1"/>
</dbReference>
<accession>E6U671</accession>
<dbReference type="InterPro" id="IPR043130">
    <property type="entry name" value="CDP-OH_PTrfase_TM_dom"/>
</dbReference>
<feature type="transmembrane region" description="Helical" evidence="3">
    <location>
        <begin position="7"/>
        <end position="26"/>
    </location>
</feature>
<dbReference type="RefSeq" id="WP_013485193.1">
    <property type="nucleotide sequence ID" value="NC_014828.1"/>
</dbReference>
<keyword evidence="3" id="KW-0472">Membrane</keyword>
<sequence>MKRFKRLLPNAVTLARIACSAVFVYVLCKSLYGHALHMPAVLYGLEAFIWLSDFIDGRLARALRTESAVGARLDILADCSFIFPALMLFNLSGIVPVWFTAVAALDFTGFLLTSRYLQKTPHEPKRLFVFDTLGRLAAMFFYTAPMLACETVGHAAFTGVLYAVLYLAAFLAIVSMTARVRACLILLLRSHIHPDMNRL</sequence>
<keyword evidence="3" id="KW-0812">Transmembrane</keyword>
<evidence type="ECO:0000313" key="5">
    <source>
        <dbReference type="Proteomes" id="UP000001551"/>
    </source>
</evidence>